<proteinExistence type="predicted"/>
<dbReference type="RefSeq" id="WP_111369268.1">
    <property type="nucleotide sequence ID" value="NZ_VINQ01000024.1"/>
</dbReference>
<dbReference type="EMBL" id="VINQ01000024">
    <property type="protein sequence ID" value="KAA0909799.1"/>
    <property type="molecule type" value="Genomic_DNA"/>
</dbReference>
<organism evidence="3 4">
    <name type="scientific">Aquicoccus porphyridii</name>
    <dbReference type="NCBI Taxonomy" id="1852029"/>
    <lineage>
        <taxon>Bacteria</taxon>
        <taxon>Pseudomonadati</taxon>
        <taxon>Pseudomonadota</taxon>
        <taxon>Alphaproteobacteria</taxon>
        <taxon>Rhodobacterales</taxon>
        <taxon>Paracoccaceae</taxon>
        <taxon>Aquicoccus</taxon>
    </lineage>
</organism>
<dbReference type="InterPro" id="IPR001296">
    <property type="entry name" value="Glyco_trans_1"/>
</dbReference>
<sequence>MSDRPGEARLLDLTRLISRAGRVQTGVDRVELAYLRALLAAKVPGFGLVRTSLGYILLDEDGMRAIAERVEGRVPWGTADRLSRLARRLDPAQRRGQSDARRLARARTVRPGLKRMLRRHLPQGTRYFNVGHTNLTERVTRAVKQGLGGTVNVLVHDTIPLDHPLYQRPESIARFRQMIGRVSRDADLVIYNSRHTRQSAERHLEEIGRVPPGLVAKLGVEVTEPRPGDLPKGLPPAGVYFVTVGTLEPRKNHALLLDIWERMVKQTIPQDMPHLVICGQRGWMNEELFFRLDRSALLGAHIHEYGDLSDGAIAALLQGAAGALYPSFAEGFGLPMAEAAAMGVPVICADLPVYKDVLGDIPVYASLKDSYLWQRRIASLANSQRAGKAETGHTAKGFEPPTWDRHFNAVLKMA</sequence>
<keyword evidence="1 3" id="KW-0808">Transferase</keyword>
<keyword evidence="4" id="KW-1185">Reference proteome</keyword>
<dbReference type="Pfam" id="PF00534">
    <property type="entry name" value="Glycos_transf_1"/>
    <property type="match status" value="1"/>
</dbReference>
<dbReference type="AlphaFoldDB" id="A0A5A9YY66"/>
<dbReference type="Gene3D" id="3.40.50.2000">
    <property type="entry name" value="Glycogen Phosphorylase B"/>
    <property type="match status" value="2"/>
</dbReference>
<comment type="caution">
    <text evidence="3">The sequence shown here is derived from an EMBL/GenBank/DDBJ whole genome shotgun (WGS) entry which is preliminary data.</text>
</comment>
<dbReference type="Proteomes" id="UP000325291">
    <property type="component" value="Unassembled WGS sequence"/>
</dbReference>
<evidence type="ECO:0000313" key="4">
    <source>
        <dbReference type="Proteomes" id="UP000325291"/>
    </source>
</evidence>
<gene>
    <name evidence="3" type="ORF">FLO80_19710</name>
</gene>
<dbReference type="SUPFAM" id="SSF53756">
    <property type="entry name" value="UDP-Glycosyltransferase/glycogen phosphorylase"/>
    <property type="match status" value="1"/>
</dbReference>
<dbReference type="GO" id="GO:0016757">
    <property type="term" value="F:glycosyltransferase activity"/>
    <property type="evidence" value="ECO:0007669"/>
    <property type="project" value="InterPro"/>
</dbReference>
<feature type="domain" description="Glycosyl transferase family 1" evidence="2">
    <location>
        <begin position="239"/>
        <end position="360"/>
    </location>
</feature>
<name>A0A5A9YY66_9RHOB</name>
<reference evidence="3 4" key="1">
    <citation type="submission" date="2019-07" db="EMBL/GenBank/DDBJ databases">
        <title>Aquicoccus porphyridii gen. nov., sp. nov., isolated from a small marine red alga, Porphyridium marinum.</title>
        <authorList>
            <person name="Liu L."/>
        </authorList>
    </citation>
    <scope>NUCLEOTIDE SEQUENCE [LARGE SCALE GENOMIC DNA]</scope>
    <source>
        <strain evidence="3 4">L1 8-17</strain>
    </source>
</reference>
<evidence type="ECO:0000256" key="1">
    <source>
        <dbReference type="ARBA" id="ARBA00022679"/>
    </source>
</evidence>
<accession>A0A5A9YY66</accession>
<dbReference type="PROSITE" id="PS00087">
    <property type="entry name" value="SOD_CU_ZN_1"/>
    <property type="match status" value="1"/>
</dbReference>
<dbReference type="InterPro" id="IPR018152">
    <property type="entry name" value="SOD_Cu/Zn_BS"/>
</dbReference>
<evidence type="ECO:0000313" key="3">
    <source>
        <dbReference type="EMBL" id="KAA0909799.1"/>
    </source>
</evidence>
<dbReference type="PANTHER" id="PTHR46401">
    <property type="entry name" value="GLYCOSYLTRANSFERASE WBBK-RELATED"/>
    <property type="match status" value="1"/>
</dbReference>
<dbReference type="PANTHER" id="PTHR46401:SF2">
    <property type="entry name" value="GLYCOSYLTRANSFERASE WBBK-RELATED"/>
    <property type="match status" value="1"/>
</dbReference>
<protein>
    <submittedName>
        <fullName evidence="3">Glycosyltransferase family 1 protein</fullName>
    </submittedName>
</protein>
<evidence type="ECO:0000259" key="2">
    <source>
        <dbReference type="Pfam" id="PF00534"/>
    </source>
</evidence>